<dbReference type="Proteomes" id="UP000222564">
    <property type="component" value="Unassembled WGS sequence"/>
</dbReference>
<reference evidence="1 2" key="1">
    <citation type="submission" date="2013-09" db="EMBL/GenBank/DDBJ databases">
        <title>Biodegradation of hydrocarbons in the deep terrestrial subsurface : characterization of a microbial consortium composed of two Desulfotomaculum species originating from a deep geological formation.</title>
        <authorList>
            <person name="Aullo T."/>
            <person name="Berlendis S."/>
            <person name="Lascourreges J.-F."/>
            <person name="Dessort D."/>
            <person name="Saint-Laurent S."/>
            <person name="Schraauwers B."/>
            <person name="Mas J."/>
            <person name="Magot M."/>
            <person name="Ranchou-Peyruse A."/>
        </authorList>
    </citation>
    <scope>NUCLEOTIDE SEQUENCE [LARGE SCALE GENOMIC DNA]</scope>
    <source>
        <strain evidence="1 2">Bs107</strain>
    </source>
</reference>
<proteinExistence type="predicted"/>
<evidence type="ECO:0000313" key="2">
    <source>
        <dbReference type="Proteomes" id="UP000222564"/>
    </source>
</evidence>
<sequence>MNLLETQELTYLSAMDKDEIACHPLFQEFVPGPASKEDYEQILALHEFLPTDDNQFFYTREGRVGKRRFIFSFDVSRFLRTLLHERNESIKSWLGLPNKMPNWL</sequence>
<dbReference type="AlphaFoldDB" id="A0A2C6MFP2"/>
<comment type="caution">
    <text evidence="1">The sequence shown here is derived from an EMBL/GenBank/DDBJ whole genome shotgun (WGS) entry which is preliminary data.</text>
</comment>
<accession>A0A2C6MFP2</accession>
<protein>
    <submittedName>
        <fullName evidence="1">Uncharacterized protein</fullName>
    </submittedName>
</protein>
<keyword evidence="2" id="KW-1185">Reference proteome</keyword>
<organism evidence="1 2">
    <name type="scientific">Desulforamulus profundi</name>
    <dbReference type="NCBI Taxonomy" id="1383067"/>
    <lineage>
        <taxon>Bacteria</taxon>
        <taxon>Bacillati</taxon>
        <taxon>Bacillota</taxon>
        <taxon>Clostridia</taxon>
        <taxon>Eubacteriales</taxon>
        <taxon>Peptococcaceae</taxon>
        <taxon>Desulforamulus</taxon>
    </lineage>
</organism>
<name>A0A2C6MFP2_9FIRM</name>
<gene>
    <name evidence="1" type="ORF">P378_11645</name>
</gene>
<evidence type="ECO:0000313" key="1">
    <source>
        <dbReference type="EMBL" id="PHJ38186.1"/>
    </source>
</evidence>
<dbReference type="EMBL" id="AWQQ01000055">
    <property type="protein sequence ID" value="PHJ38186.1"/>
    <property type="molecule type" value="Genomic_DNA"/>
</dbReference>